<comment type="cofactor">
    <cofactor evidence="1">
        <name>pyridoxal 5'-phosphate</name>
        <dbReference type="ChEBI" id="CHEBI:597326"/>
    </cofactor>
</comment>
<dbReference type="Pfam" id="PF01041">
    <property type="entry name" value="DegT_DnrJ_EryC1"/>
    <property type="match status" value="1"/>
</dbReference>
<dbReference type="PIRSF" id="PIRSF000390">
    <property type="entry name" value="PLP_StrS"/>
    <property type="match status" value="1"/>
</dbReference>
<dbReference type="AlphaFoldDB" id="A0AAJ6HM43"/>
<evidence type="ECO:0000313" key="5">
    <source>
        <dbReference type="EMBL" id="WLS43385.1"/>
    </source>
</evidence>
<keyword evidence="3 4" id="KW-0663">Pyridoxal phosphate</keyword>
<dbReference type="GO" id="GO:0008483">
    <property type="term" value="F:transaminase activity"/>
    <property type="evidence" value="ECO:0007669"/>
    <property type="project" value="UniProtKB-KW"/>
</dbReference>
<gene>
    <name evidence="5" type="ORF">Q3V37_18440</name>
</gene>
<evidence type="ECO:0000256" key="1">
    <source>
        <dbReference type="ARBA" id="ARBA00001933"/>
    </source>
</evidence>
<dbReference type="InterPro" id="IPR015424">
    <property type="entry name" value="PyrdxlP-dep_Trfase"/>
</dbReference>
<dbReference type="Gene3D" id="3.40.640.10">
    <property type="entry name" value="Type I PLP-dependent aspartate aminotransferase-like (Major domain)"/>
    <property type="match status" value="1"/>
</dbReference>
<dbReference type="PANTHER" id="PTHR30244:SF34">
    <property type="entry name" value="DTDP-4-AMINO-4,6-DIDEOXYGALACTOSE TRANSAMINASE"/>
    <property type="match status" value="1"/>
</dbReference>
<feature type="active site" description="Proton acceptor" evidence="2">
    <location>
        <position position="182"/>
    </location>
</feature>
<dbReference type="InterPro" id="IPR000653">
    <property type="entry name" value="DegT/StrS_aminotransferase"/>
</dbReference>
<keyword evidence="5" id="KW-0032">Aminotransferase</keyword>
<dbReference type="InterPro" id="IPR015422">
    <property type="entry name" value="PyrdxlP-dep_Trfase_small"/>
</dbReference>
<reference evidence="5 6" key="1">
    <citation type="submission" date="2023-07" db="EMBL/GenBank/DDBJ databases">
        <title>Micromonospora profundi TRM 95458 converts glycerol to a new osmotic compound.</title>
        <authorList>
            <person name="Lu D."/>
        </authorList>
    </citation>
    <scope>NUCLEOTIDE SEQUENCE [LARGE SCALE GENOMIC DNA]</scope>
    <source>
        <strain evidence="5 6">TRM95458</strain>
    </source>
</reference>
<comment type="similarity">
    <text evidence="4">Belongs to the DegT/DnrJ/EryC1 family.</text>
</comment>
<evidence type="ECO:0000256" key="2">
    <source>
        <dbReference type="PIRSR" id="PIRSR000390-1"/>
    </source>
</evidence>
<dbReference type="KEGG" id="mprn:Q3V37_18440"/>
<dbReference type="InterPro" id="IPR015421">
    <property type="entry name" value="PyrdxlP-dep_Trfase_major"/>
</dbReference>
<dbReference type="GO" id="GO:0000271">
    <property type="term" value="P:polysaccharide biosynthetic process"/>
    <property type="evidence" value="ECO:0007669"/>
    <property type="project" value="TreeGrafter"/>
</dbReference>
<accession>A0AAJ6HM43</accession>
<dbReference type="RefSeq" id="WP_306270825.1">
    <property type="nucleotide sequence ID" value="NZ_CP130472.1"/>
</dbReference>
<protein>
    <submittedName>
        <fullName evidence="5">DegT/DnrJ/EryC1/StrS family aminotransferase</fullName>
        <ecNumber evidence="5">2.6.1.-</ecNumber>
    </submittedName>
</protein>
<evidence type="ECO:0000313" key="6">
    <source>
        <dbReference type="Proteomes" id="UP001235874"/>
    </source>
</evidence>
<organism evidence="5 6">
    <name type="scientific">Micromonospora profundi</name>
    <dbReference type="NCBI Taxonomy" id="1420889"/>
    <lineage>
        <taxon>Bacteria</taxon>
        <taxon>Bacillati</taxon>
        <taxon>Actinomycetota</taxon>
        <taxon>Actinomycetes</taxon>
        <taxon>Micromonosporales</taxon>
        <taxon>Micromonosporaceae</taxon>
        <taxon>Micromonospora</taxon>
    </lineage>
</organism>
<evidence type="ECO:0000256" key="4">
    <source>
        <dbReference type="RuleBase" id="RU004508"/>
    </source>
</evidence>
<dbReference type="Gene3D" id="3.90.1150.10">
    <property type="entry name" value="Aspartate Aminotransferase, domain 1"/>
    <property type="match status" value="1"/>
</dbReference>
<keyword evidence="5" id="KW-0808">Transferase</keyword>
<dbReference type="PANTHER" id="PTHR30244">
    <property type="entry name" value="TRANSAMINASE"/>
    <property type="match status" value="1"/>
</dbReference>
<proteinExistence type="inferred from homology"/>
<sequence>MINVFQPSLGEAELNAIAEVFGSNWVGKGPRTAAFEAAFAGHLGVDTGRVTAVNSCTEATFIAMQLAGVGPGTDVVLPTVSFVGAGNAVAAHGGRPVFCDVDPRTLNPTVDDVAAALTPRTRAVVALHYGGRPGDIAGIAELCRERGILLIEDAACAVDSSVGGVPCGTLGDIGVWSFDAQKIVVAGDGGMLTARDPDLVARAAKLAYFGLEQFSGFSQARLSTHRWWDFDISSFSRRSIMNDMQAAVGLVQLGRLPDFADRRREVEARYDSGLADVPGLTLPPPLPPGQRSSYYLYWVQMDERIRDDVAGDLYAQGIYTTFRYPLLHRVAAYGSTARLPRAERAAERTLCLPMHQALTDDDVDAVVAALRASLARRLGRHTVAAGGTR</sequence>
<keyword evidence="6" id="KW-1185">Reference proteome</keyword>
<evidence type="ECO:0000256" key="3">
    <source>
        <dbReference type="PIRSR" id="PIRSR000390-2"/>
    </source>
</evidence>
<dbReference type="GO" id="GO:0030170">
    <property type="term" value="F:pyridoxal phosphate binding"/>
    <property type="evidence" value="ECO:0007669"/>
    <property type="project" value="TreeGrafter"/>
</dbReference>
<name>A0AAJ6HM43_9ACTN</name>
<dbReference type="CDD" id="cd00616">
    <property type="entry name" value="AHBA_syn"/>
    <property type="match status" value="1"/>
</dbReference>
<dbReference type="EMBL" id="CP130472">
    <property type="protein sequence ID" value="WLS43385.1"/>
    <property type="molecule type" value="Genomic_DNA"/>
</dbReference>
<feature type="modified residue" description="N6-(pyridoxal phosphate)lysine" evidence="3">
    <location>
        <position position="182"/>
    </location>
</feature>
<dbReference type="SUPFAM" id="SSF53383">
    <property type="entry name" value="PLP-dependent transferases"/>
    <property type="match status" value="1"/>
</dbReference>
<dbReference type="EC" id="2.6.1.-" evidence="5"/>
<dbReference type="Proteomes" id="UP001235874">
    <property type="component" value="Chromosome"/>
</dbReference>